<accession>A0AAD7D2I0</accession>
<reference evidence="1" key="1">
    <citation type="submission" date="2023-03" db="EMBL/GenBank/DDBJ databases">
        <title>Massive genome expansion in bonnet fungi (Mycena s.s.) driven by repeated elements and novel gene families across ecological guilds.</title>
        <authorList>
            <consortium name="Lawrence Berkeley National Laboratory"/>
            <person name="Harder C.B."/>
            <person name="Miyauchi S."/>
            <person name="Viragh M."/>
            <person name="Kuo A."/>
            <person name="Thoen E."/>
            <person name="Andreopoulos B."/>
            <person name="Lu D."/>
            <person name="Skrede I."/>
            <person name="Drula E."/>
            <person name="Henrissat B."/>
            <person name="Morin E."/>
            <person name="Kohler A."/>
            <person name="Barry K."/>
            <person name="LaButti K."/>
            <person name="Morin E."/>
            <person name="Salamov A."/>
            <person name="Lipzen A."/>
            <person name="Mereny Z."/>
            <person name="Hegedus B."/>
            <person name="Baldrian P."/>
            <person name="Stursova M."/>
            <person name="Weitz H."/>
            <person name="Taylor A."/>
            <person name="Grigoriev I.V."/>
            <person name="Nagy L.G."/>
            <person name="Martin F."/>
            <person name="Kauserud H."/>
        </authorList>
    </citation>
    <scope>NUCLEOTIDE SEQUENCE</scope>
    <source>
        <strain evidence="1">CBHHK067</strain>
    </source>
</reference>
<evidence type="ECO:0000313" key="2">
    <source>
        <dbReference type="Proteomes" id="UP001221757"/>
    </source>
</evidence>
<dbReference type="EMBL" id="JARKIE010000151">
    <property type="protein sequence ID" value="KAJ7675183.1"/>
    <property type="molecule type" value="Genomic_DNA"/>
</dbReference>
<organism evidence="1 2">
    <name type="scientific">Mycena rosella</name>
    <name type="common">Pink bonnet</name>
    <name type="synonym">Agaricus rosellus</name>
    <dbReference type="NCBI Taxonomy" id="1033263"/>
    <lineage>
        <taxon>Eukaryota</taxon>
        <taxon>Fungi</taxon>
        <taxon>Dikarya</taxon>
        <taxon>Basidiomycota</taxon>
        <taxon>Agaricomycotina</taxon>
        <taxon>Agaricomycetes</taxon>
        <taxon>Agaricomycetidae</taxon>
        <taxon>Agaricales</taxon>
        <taxon>Marasmiineae</taxon>
        <taxon>Mycenaceae</taxon>
        <taxon>Mycena</taxon>
    </lineage>
</organism>
<evidence type="ECO:0000313" key="1">
    <source>
        <dbReference type="EMBL" id="KAJ7675183.1"/>
    </source>
</evidence>
<name>A0AAD7D2I0_MYCRO</name>
<gene>
    <name evidence="1" type="ORF">B0H17DRAFT_1240390</name>
</gene>
<proteinExistence type="predicted"/>
<dbReference type="Proteomes" id="UP001221757">
    <property type="component" value="Unassembled WGS sequence"/>
</dbReference>
<comment type="caution">
    <text evidence="1">The sequence shown here is derived from an EMBL/GenBank/DDBJ whole genome shotgun (WGS) entry which is preliminary data.</text>
</comment>
<dbReference type="AlphaFoldDB" id="A0AAD7D2I0"/>
<sequence>MSRWSGVLPPYISVQYETKIDPKLLGEDSAPSVPGFLLANPWNIAGGFEPDFREARWHPPAKKLINASHRRRPGVWSIIMHWFQELMNNGRPRFLTFGGSVSLLRSGWFSLLEASGASKVLLGSQPWYPSGDKGTMLRETEIGLISIQKNALRIVEHLGVSRENFNGIIFDGLIMFESDKTEGLTQTWLIGAEDPGFFCNRKDLCDELQCLAIGKEGTGHPANLRAGMKVVTCNPEEGTLTLGEVVNTNLILGGDGIGCFESSSSMPLDPDMYNARLARQAIARKNKQTAEQNIFHRGNPVAGPSRIPENAVAGPSRIQLTPESNPQTLSQILREPPNYYFPQLPGGGVPIPPPHWAVERIDGYQSVNRDELGTYPAVTHSPRARITRSFIELTPQTPNSREHEGSELGQSHTLLSHTPDLYTQCKAVLTFKFSPSSCFKI</sequence>
<keyword evidence="2" id="KW-1185">Reference proteome</keyword>
<protein>
    <submittedName>
        <fullName evidence="1">Uncharacterized protein</fullName>
    </submittedName>
</protein>